<evidence type="ECO:0000313" key="4">
    <source>
        <dbReference type="EMBL" id="CAF3968335.1"/>
    </source>
</evidence>
<evidence type="ECO:0000313" key="5">
    <source>
        <dbReference type="Proteomes" id="UP000663834"/>
    </source>
</evidence>
<sequence>MEQRFYKLLDNHILNLNRKFRNKFSIRQSLYDDIILALRDGWGDSQFKYWVRKNFKSVTIGNEDTVYEIESNLPIVTYENLYEKIKQCHEKVGHRGRDKTWIE</sequence>
<gene>
    <name evidence="4" type="ORF">BYL167_LOCUS11936</name>
    <name evidence="2" type="ORF">CJN711_LOCUS36652</name>
    <name evidence="3" type="ORF">GIL414_LOCUS8704</name>
    <name evidence="1" type="ORF">KQP761_LOCUS10972</name>
</gene>
<dbReference type="EMBL" id="CAJOBH010003845">
    <property type="protein sequence ID" value="CAF3968335.1"/>
    <property type="molecule type" value="Genomic_DNA"/>
</dbReference>
<feature type="non-terminal residue" evidence="1">
    <location>
        <position position="103"/>
    </location>
</feature>
<dbReference type="EMBL" id="CAJOBJ010002861">
    <property type="protein sequence ID" value="CAF3943369.1"/>
    <property type="molecule type" value="Genomic_DNA"/>
</dbReference>
<dbReference type="Proteomes" id="UP000663834">
    <property type="component" value="Unassembled WGS sequence"/>
</dbReference>
<dbReference type="AlphaFoldDB" id="A0A815MZ11"/>
<proteinExistence type="predicted"/>
<dbReference type="Proteomes" id="UP000681720">
    <property type="component" value="Unassembled WGS sequence"/>
</dbReference>
<dbReference type="Proteomes" id="UP000663855">
    <property type="component" value="Unassembled WGS sequence"/>
</dbReference>
<accession>A0A815MZ11</accession>
<dbReference type="EMBL" id="CAJNOW010004763">
    <property type="protein sequence ID" value="CAF1429534.1"/>
    <property type="molecule type" value="Genomic_DNA"/>
</dbReference>
<reference evidence="1" key="1">
    <citation type="submission" date="2021-02" db="EMBL/GenBank/DDBJ databases">
        <authorList>
            <person name="Nowell W R."/>
        </authorList>
    </citation>
    <scope>NUCLEOTIDE SEQUENCE</scope>
</reference>
<dbReference type="OrthoDB" id="10048525at2759"/>
<evidence type="ECO:0000313" key="2">
    <source>
        <dbReference type="EMBL" id="CAF1612185.1"/>
    </source>
</evidence>
<protein>
    <submittedName>
        <fullName evidence="1">Uncharacterized protein</fullName>
    </submittedName>
</protein>
<organism evidence="1 5">
    <name type="scientific">Rotaria magnacalcarata</name>
    <dbReference type="NCBI Taxonomy" id="392030"/>
    <lineage>
        <taxon>Eukaryota</taxon>
        <taxon>Metazoa</taxon>
        <taxon>Spiralia</taxon>
        <taxon>Gnathifera</taxon>
        <taxon>Rotifera</taxon>
        <taxon>Eurotatoria</taxon>
        <taxon>Bdelloidea</taxon>
        <taxon>Philodinida</taxon>
        <taxon>Philodinidae</taxon>
        <taxon>Rotaria</taxon>
    </lineage>
</organism>
<dbReference type="EMBL" id="CAJNOV010017763">
    <property type="protein sequence ID" value="CAF1612185.1"/>
    <property type="molecule type" value="Genomic_DNA"/>
</dbReference>
<evidence type="ECO:0000313" key="1">
    <source>
        <dbReference type="EMBL" id="CAF1429534.1"/>
    </source>
</evidence>
<evidence type="ECO:0000313" key="3">
    <source>
        <dbReference type="EMBL" id="CAF3943369.1"/>
    </source>
</evidence>
<dbReference type="Proteomes" id="UP000681967">
    <property type="component" value="Unassembled WGS sequence"/>
</dbReference>
<comment type="caution">
    <text evidence="1">The sequence shown here is derived from an EMBL/GenBank/DDBJ whole genome shotgun (WGS) entry which is preliminary data.</text>
</comment>
<name>A0A815MZ11_9BILA</name>